<keyword evidence="26" id="KW-0812">Transmembrane</keyword>
<evidence type="ECO:0000256" key="2">
    <source>
        <dbReference type="ARBA" id="ARBA00004236"/>
    </source>
</evidence>
<evidence type="ECO:0000313" key="30">
    <source>
        <dbReference type="EMBL" id="SET72345.1"/>
    </source>
</evidence>
<dbReference type="Pfam" id="PF14814">
    <property type="entry name" value="UB2H"/>
    <property type="match status" value="1"/>
</dbReference>
<dbReference type="InterPro" id="IPR028166">
    <property type="entry name" value="UB2H"/>
</dbReference>
<evidence type="ECO:0000259" key="29">
    <source>
        <dbReference type="Pfam" id="PF14814"/>
    </source>
</evidence>
<dbReference type="Pfam" id="PF00905">
    <property type="entry name" value="Transpeptidase"/>
    <property type="match status" value="1"/>
</dbReference>
<dbReference type="RefSeq" id="WP_093331068.1">
    <property type="nucleotide sequence ID" value="NZ_AP027363.1"/>
</dbReference>
<comment type="similarity">
    <text evidence="5 23">In the N-terminal section; belongs to the glycosyltransferase 51 family.</text>
</comment>
<dbReference type="GO" id="GO:0005886">
    <property type="term" value="C:plasma membrane"/>
    <property type="evidence" value="ECO:0007669"/>
    <property type="project" value="UniProtKB-SubCell"/>
</dbReference>
<proteinExistence type="inferred from homology"/>
<keyword evidence="31" id="KW-1185">Reference proteome</keyword>
<keyword evidence="11 23" id="KW-0808">Transferase</keyword>
<feature type="transmembrane region" description="Helical" evidence="26">
    <location>
        <begin position="29"/>
        <end position="50"/>
    </location>
</feature>
<dbReference type="Gene3D" id="3.30.2060.10">
    <property type="entry name" value="Penicillin-binding protein 1b domain"/>
    <property type="match status" value="1"/>
</dbReference>
<comment type="catalytic activity">
    <reaction evidence="21">
        <text>[GlcNAc-(1-&gt;4)-Mur2Ac(oyl-L-Ala-gamma-D-Glu-L-Lys-D-Ala-D-Ala)](n)-di-trans,octa-cis-undecaprenyl diphosphate + beta-D-GlcNAc-(1-&gt;4)-Mur2Ac(oyl-L-Ala-gamma-D-Glu-L-Lys-D-Ala-D-Ala)-di-trans,octa-cis-undecaprenyl diphosphate = [GlcNAc-(1-&gt;4)-Mur2Ac(oyl-L-Ala-gamma-D-Glu-L-Lys-D-Ala-D-Ala)](n+1)-di-trans,octa-cis-undecaprenyl diphosphate + di-trans,octa-cis-undecaprenyl diphosphate + H(+)</text>
        <dbReference type="Rhea" id="RHEA:23708"/>
        <dbReference type="Rhea" id="RHEA-COMP:9602"/>
        <dbReference type="Rhea" id="RHEA-COMP:9603"/>
        <dbReference type="ChEBI" id="CHEBI:15378"/>
        <dbReference type="ChEBI" id="CHEBI:58405"/>
        <dbReference type="ChEBI" id="CHEBI:60033"/>
        <dbReference type="ChEBI" id="CHEBI:78435"/>
        <dbReference type="EC" id="2.4.99.28"/>
    </reaction>
</comment>
<gene>
    <name evidence="30" type="ORF">SAMN05660429_02514</name>
</gene>
<feature type="compositionally biased region" description="Low complexity" evidence="25">
    <location>
        <begin position="10"/>
        <end position="21"/>
    </location>
</feature>
<evidence type="ECO:0000256" key="8">
    <source>
        <dbReference type="ARBA" id="ARBA00022645"/>
    </source>
</evidence>
<feature type="domain" description="Penicillin-binding protein transpeptidase" evidence="27">
    <location>
        <begin position="435"/>
        <end position="693"/>
    </location>
</feature>
<evidence type="ECO:0000256" key="6">
    <source>
        <dbReference type="ARBA" id="ARBA00018637"/>
    </source>
</evidence>
<evidence type="ECO:0000256" key="3">
    <source>
        <dbReference type="ARBA" id="ARBA00004752"/>
    </source>
</evidence>
<dbReference type="InterPro" id="IPR001264">
    <property type="entry name" value="Glyco_trans_51"/>
</dbReference>
<evidence type="ECO:0000256" key="26">
    <source>
        <dbReference type="SAM" id="Phobius"/>
    </source>
</evidence>
<evidence type="ECO:0000256" key="22">
    <source>
        <dbReference type="NCBIfam" id="TIGR02071"/>
    </source>
</evidence>
<evidence type="ECO:0000256" key="14">
    <source>
        <dbReference type="ARBA" id="ARBA00022984"/>
    </source>
</evidence>
<evidence type="ECO:0000256" key="10">
    <source>
        <dbReference type="ARBA" id="ARBA00022676"/>
    </source>
</evidence>
<dbReference type="STRING" id="349064.SAMN05660429_02514"/>
<dbReference type="InterPro" id="IPR012338">
    <property type="entry name" value="Beta-lactam/transpept-like"/>
</dbReference>
<dbReference type="GO" id="GO:0006508">
    <property type="term" value="P:proteolysis"/>
    <property type="evidence" value="ECO:0007669"/>
    <property type="project" value="UniProtKB-KW"/>
</dbReference>
<dbReference type="PIRSF" id="PIRSF002799">
    <property type="entry name" value="PBP_1b"/>
    <property type="match status" value="1"/>
</dbReference>
<dbReference type="EMBL" id="FOHK01000012">
    <property type="protein sequence ID" value="SET72345.1"/>
    <property type="molecule type" value="Genomic_DNA"/>
</dbReference>
<keyword evidence="12" id="KW-0378">Hydrolase</keyword>
<name>A0A1I0GN47_THASX</name>
<evidence type="ECO:0000256" key="16">
    <source>
        <dbReference type="ARBA" id="ARBA00023251"/>
    </source>
</evidence>
<feature type="active site" description="Proton donor; for transglycosylase activity" evidence="24">
    <location>
        <position position="195"/>
    </location>
</feature>
<dbReference type="Gene3D" id="1.10.3810.10">
    <property type="entry name" value="Biosynthetic peptidoglycan transglycosylase-like"/>
    <property type="match status" value="1"/>
</dbReference>
<dbReference type="InterPro" id="IPR050396">
    <property type="entry name" value="Glycosyltr_51/Transpeptidase"/>
</dbReference>
<evidence type="ECO:0000256" key="5">
    <source>
        <dbReference type="ARBA" id="ARBA00007739"/>
    </source>
</evidence>
<evidence type="ECO:0000256" key="24">
    <source>
        <dbReference type="PIRSR" id="PIRSR002799-1"/>
    </source>
</evidence>
<keyword evidence="14 23" id="KW-0573">Peptidoglycan synthesis</keyword>
<dbReference type="GO" id="GO:0009002">
    <property type="term" value="F:serine-type D-Ala-D-Ala carboxypeptidase activity"/>
    <property type="evidence" value="ECO:0007669"/>
    <property type="project" value="UniProtKB-EC"/>
</dbReference>
<dbReference type="UniPathway" id="UPA00219"/>
<dbReference type="PANTHER" id="PTHR32282:SF11">
    <property type="entry name" value="PENICILLIN-BINDING PROTEIN 1B"/>
    <property type="match status" value="1"/>
</dbReference>
<protein>
    <recommendedName>
        <fullName evidence="6 22">Penicillin-binding protein 1B</fullName>
        <shortName evidence="23">PBP-1b</shortName>
        <shortName evidence="23">PBP1b</shortName>
    </recommendedName>
    <alternativeName>
        <fullName evidence="19 23">Murein polymerase</fullName>
    </alternativeName>
</protein>
<keyword evidence="18 23" id="KW-0961">Cell wall biogenesis/degradation</keyword>
<dbReference type="AlphaFoldDB" id="A0A1I0GN47"/>
<evidence type="ECO:0000256" key="18">
    <source>
        <dbReference type="ARBA" id="ARBA00023316"/>
    </source>
</evidence>
<dbReference type="GO" id="GO:0009252">
    <property type="term" value="P:peptidoglycan biosynthetic process"/>
    <property type="evidence" value="ECO:0007669"/>
    <property type="project" value="UniProtKB-UniRule"/>
</dbReference>
<comment type="catalytic activity">
    <reaction evidence="20">
        <text>Preferential cleavage: (Ac)2-L-Lys-D-Ala-|-D-Ala. Also transpeptidation of peptidyl-alanyl moieties that are N-acyl substituents of D-alanine.</text>
        <dbReference type="EC" id="3.4.16.4"/>
    </reaction>
</comment>
<dbReference type="SUPFAM" id="SSF56601">
    <property type="entry name" value="beta-lactamase/transpeptidase-like"/>
    <property type="match status" value="1"/>
</dbReference>
<dbReference type="OrthoDB" id="9766909at2"/>
<evidence type="ECO:0000256" key="15">
    <source>
        <dbReference type="ARBA" id="ARBA00023136"/>
    </source>
</evidence>
<evidence type="ECO:0000256" key="17">
    <source>
        <dbReference type="ARBA" id="ARBA00023268"/>
    </source>
</evidence>
<dbReference type="Proteomes" id="UP000199308">
    <property type="component" value="Unassembled WGS sequence"/>
</dbReference>
<feature type="active site" description="Acyl-ester intermediate; for transpeptidase activity" evidence="24">
    <location>
        <position position="471"/>
    </location>
</feature>
<comment type="function">
    <text evidence="1 23">Cell wall formation. Synthesis of cross-linked peptidoglycan from the lipid intermediates. The enzyme has a penicillin-insensitive transglycosylase N-terminal domain (formation of linear glycan strands) and a penicillin-sensitive transpeptidase C-terminal domain (cross-linking of the peptide subunits).</text>
</comment>
<dbReference type="GO" id="GO:0071555">
    <property type="term" value="P:cell wall organization"/>
    <property type="evidence" value="ECO:0007669"/>
    <property type="project" value="UniProtKB-UniRule"/>
</dbReference>
<dbReference type="GO" id="GO:0030288">
    <property type="term" value="C:outer membrane-bounded periplasmic space"/>
    <property type="evidence" value="ECO:0007669"/>
    <property type="project" value="TreeGrafter"/>
</dbReference>
<comment type="pathway">
    <text evidence="3 23">Cell wall biogenesis; peptidoglycan biosynthesis.</text>
</comment>
<evidence type="ECO:0000256" key="1">
    <source>
        <dbReference type="ARBA" id="ARBA00002624"/>
    </source>
</evidence>
<comment type="subcellular location">
    <subcellularLocation>
        <location evidence="2">Cell membrane</location>
    </subcellularLocation>
</comment>
<keyword evidence="17" id="KW-0511">Multifunctional enzyme</keyword>
<dbReference type="SUPFAM" id="SSF53955">
    <property type="entry name" value="Lysozyme-like"/>
    <property type="match status" value="1"/>
</dbReference>
<evidence type="ECO:0000259" key="28">
    <source>
        <dbReference type="Pfam" id="PF00912"/>
    </source>
</evidence>
<keyword evidence="26" id="KW-1133">Transmembrane helix</keyword>
<dbReference type="InterPro" id="IPR011813">
    <property type="entry name" value="PBP_1b"/>
</dbReference>
<accession>A0A1I0GN47</accession>
<evidence type="ECO:0000256" key="23">
    <source>
        <dbReference type="PIRNR" id="PIRNR002799"/>
    </source>
</evidence>
<dbReference type="Pfam" id="PF00912">
    <property type="entry name" value="Transgly"/>
    <property type="match status" value="1"/>
</dbReference>
<evidence type="ECO:0000313" key="31">
    <source>
        <dbReference type="Proteomes" id="UP000199308"/>
    </source>
</evidence>
<dbReference type="NCBIfam" id="TIGR02074">
    <property type="entry name" value="PBP_1a_fam"/>
    <property type="match status" value="1"/>
</dbReference>
<sequence length="776" mass="87558">MSKKRRTSPSKKAVSKPSSNVPQSKLKRFSLFCLKASLVFILALGLYVIYLDSKVRKTFEGQRWHVPVQVYGEIETFAQGNFLNLSELRTNLTLLGYQKVKTVFEPGQFAMSESRIIIYRRSFDFGSGLEQPVRITIDVEDNQVSQVYLEDSPAFVVRLEPKLIARIVPDNKEDRVIAPLQTVPERLIDTLLLVEDRDFYFHKGVAPLAIVRALFANLAAGRTVQGGSTLTQQLVKNMYLTREKTLTRKANEALMALILEYRYSKDQLLEAYINEVYLGQHYANGIYGFGLAAKFYFGKTIDQLSPAQMATLIGQIKGPSYYDPWRYPERATKRRDLILRMMAENNLINHVEYQHAVESPLSVRKTRRLSQQDYPAYIQQVKRELADILSPQLQQSGIRIFTGFSPSIQKNAEQAVAKRLSLFAKDGEQALQSAMIVTDSYSGQVRAIVGGKETQYAGFNRALNAARPIGSLIKPIVYAGALEQYESYQLGSILNDEAITLTSDAGKTWQPKNYDGEFRGRVSLLDALVYSLNVPTVNLGMEISLDRVANLLHILGYDEDVRHNPSMLLGAIDMTPWQVNQIYLPLSDHGRYQRAHTIEKVLSAQGETLYQYDHPKEQRLSLQASYLIDYSLQQVTERGSARSLKWRLPEQTLAGKTGTTNEQRDSWFVGYDNRHLVTTWVGRDDNKATSHTGSSGALVVFAEFMKQQGVVPLQRTAPDGVAMMRFENTTGNAVTDYCADTRQYPAIVAGIVVSEQCQQPRGKINTWLGRLFGDDE</sequence>
<keyword evidence="8" id="KW-0121">Carboxypeptidase</keyword>
<comment type="similarity">
    <text evidence="4 23">In the C-terminal section; belongs to the transpeptidase family.</text>
</comment>
<evidence type="ECO:0000256" key="13">
    <source>
        <dbReference type="ARBA" id="ARBA00022960"/>
    </source>
</evidence>
<evidence type="ECO:0000256" key="11">
    <source>
        <dbReference type="ARBA" id="ARBA00022679"/>
    </source>
</evidence>
<reference evidence="30 31" key="1">
    <citation type="submission" date="2016-10" db="EMBL/GenBank/DDBJ databases">
        <authorList>
            <person name="de Groot N.N."/>
        </authorList>
    </citation>
    <scope>NUCLEOTIDE SEQUENCE [LARGE SCALE GENOMIC DNA]</scope>
    <source>
        <strain evidence="30 31">DSM 19706</strain>
    </source>
</reference>
<dbReference type="Gene3D" id="3.40.710.10">
    <property type="entry name" value="DD-peptidase/beta-lactamase superfamily"/>
    <property type="match status" value="1"/>
</dbReference>
<dbReference type="InterPro" id="IPR036950">
    <property type="entry name" value="PBP_transglycosylase"/>
</dbReference>
<keyword evidence="7" id="KW-1003">Cell membrane</keyword>
<dbReference type="GO" id="GO:0008955">
    <property type="term" value="F:peptidoglycan glycosyltransferase activity"/>
    <property type="evidence" value="ECO:0007669"/>
    <property type="project" value="UniProtKB-UniRule"/>
</dbReference>
<keyword evidence="16" id="KW-0046">Antibiotic resistance</keyword>
<evidence type="ECO:0000256" key="4">
    <source>
        <dbReference type="ARBA" id="ARBA00007090"/>
    </source>
</evidence>
<dbReference type="Gene3D" id="1.20.5.100">
    <property type="entry name" value="Cytochrome c1, transmembrane anchor, C-terminal"/>
    <property type="match status" value="1"/>
</dbReference>
<dbReference type="InterPro" id="IPR023346">
    <property type="entry name" value="Lysozyme-like_dom_sf"/>
</dbReference>
<evidence type="ECO:0000259" key="27">
    <source>
        <dbReference type="Pfam" id="PF00905"/>
    </source>
</evidence>
<evidence type="ECO:0000256" key="19">
    <source>
        <dbReference type="ARBA" id="ARBA00032454"/>
    </source>
</evidence>
<evidence type="ECO:0000256" key="25">
    <source>
        <dbReference type="SAM" id="MobiDB-lite"/>
    </source>
</evidence>
<keyword evidence="10 23" id="KW-0328">Glycosyltransferase</keyword>
<evidence type="ECO:0000256" key="12">
    <source>
        <dbReference type="ARBA" id="ARBA00022801"/>
    </source>
</evidence>
<keyword evidence="9" id="KW-0645">Protease</keyword>
<dbReference type="GO" id="GO:0046677">
    <property type="term" value="P:response to antibiotic"/>
    <property type="evidence" value="ECO:0007669"/>
    <property type="project" value="UniProtKB-UniRule"/>
</dbReference>
<dbReference type="GO" id="GO:0008360">
    <property type="term" value="P:regulation of cell shape"/>
    <property type="evidence" value="ECO:0007669"/>
    <property type="project" value="UniProtKB-UniRule"/>
</dbReference>
<dbReference type="PANTHER" id="PTHR32282">
    <property type="entry name" value="BINDING PROTEIN TRANSPEPTIDASE, PUTATIVE-RELATED"/>
    <property type="match status" value="1"/>
</dbReference>
<feature type="domain" description="Glycosyl transferase family 51" evidence="28">
    <location>
        <begin position="163"/>
        <end position="342"/>
    </location>
</feature>
<dbReference type="GO" id="GO:0009274">
    <property type="term" value="C:peptidoglycan-based cell wall"/>
    <property type="evidence" value="ECO:0007669"/>
    <property type="project" value="UniProtKB-UniRule"/>
</dbReference>
<evidence type="ECO:0000256" key="21">
    <source>
        <dbReference type="ARBA" id="ARBA00049902"/>
    </source>
</evidence>
<dbReference type="NCBIfam" id="TIGR02071">
    <property type="entry name" value="PBP_1b"/>
    <property type="match status" value="1"/>
</dbReference>
<keyword evidence="15 26" id="KW-0472">Membrane</keyword>
<evidence type="ECO:0000256" key="20">
    <source>
        <dbReference type="ARBA" id="ARBA00034000"/>
    </source>
</evidence>
<evidence type="ECO:0000256" key="7">
    <source>
        <dbReference type="ARBA" id="ARBA00022475"/>
    </source>
</evidence>
<dbReference type="GO" id="GO:0008658">
    <property type="term" value="F:penicillin binding"/>
    <property type="evidence" value="ECO:0007669"/>
    <property type="project" value="UniProtKB-UniRule"/>
</dbReference>
<feature type="region of interest" description="Disordered" evidence="25">
    <location>
        <begin position="1"/>
        <end position="21"/>
    </location>
</feature>
<dbReference type="InterPro" id="IPR001460">
    <property type="entry name" value="PCN-bd_Tpept"/>
</dbReference>
<keyword evidence="13 23" id="KW-0133">Cell shape</keyword>
<feature type="domain" description="Bifunctional transglycosylase second" evidence="29">
    <location>
        <begin position="79"/>
        <end position="147"/>
    </location>
</feature>
<organism evidence="30 31">
    <name type="scientific">Thalassotalea agarivorans</name>
    <name type="common">Thalassomonas agarivorans</name>
    <dbReference type="NCBI Taxonomy" id="349064"/>
    <lineage>
        <taxon>Bacteria</taxon>
        <taxon>Pseudomonadati</taxon>
        <taxon>Pseudomonadota</taxon>
        <taxon>Gammaproteobacteria</taxon>
        <taxon>Alteromonadales</taxon>
        <taxon>Colwelliaceae</taxon>
        <taxon>Thalassotalea</taxon>
    </lineage>
</organism>
<evidence type="ECO:0000256" key="9">
    <source>
        <dbReference type="ARBA" id="ARBA00022670"/>
    </source>
</evidence>